<evidence type="ECO:0008006" key="3">
    <source>
        <dbReference type="Google" id="ProtNLM"/>
    </source>
</evidence>
<dbReference type="InterPro" id="IPR002105">
    <property type="entry name" value="Dockerin_1_rpt"/>
</dbReference>
<reference evidence="1" key="1">
    <citation type="submission" date="2022-11" db="EMBL/GenBank/DDBJ databases">
        <title>Complete genome sequence of Methanogenium organophilum DSM 3596.</title>
        <authorList>
            <person name="Chen S.-C."/>
            <person name="Lai S.-J."/>
            <person name="You Y.-T."/>
        </authorList>
    </citation>
    <scope>NUCLEOTIDE SEQUENCE</scope>
    <source>
        <strain evidence="1">DSM 3596</strain>
    </source>
</reference>
<gene>
    <name evidence="1" type="ORF">OU421_00290</name>
</gene>
<protein>
    <recommendedName>
        <fullName evidence="3">Dockerin domain-containing protein</fullName>
    </recommendedName>
</protein>
<dbReference type="InterPro" id="IPR036439">
    <property type="entry name" value="Dockerin_dom_sf"/>
</dbReference>
<organism evidence="1 2">
    <name type="scientific">Methanogenium organophilum</name>
    <dbReference type="NCBI Taxonomy" id="2199"/>
    <lineage>
        <taxon>Archaea</taxon>
        <taxon>Methanobacteriati</taxon>
        <taxon>Methanobacteriota</taxon>
        <taxon>Stenosarchaea group</taxon>
        <taxon>Methanomicrobia</taxon>
        <taxon>Methanomicrobiales</taxon>
        <taxon>Methanomicrobiaceae</taxon>
        <taxon>Methanogenium</taxon>
    </lineage>
</organism>
<dbReference type="GeneID" id="76833494"/>
<dbReference type="Pfam" id="PF00404">
    <property type="entry name" value="Dockerin_1"/>
    <property type="match status" value="1"/>
</dbReference>
<proteinExistence type="predicted"/>
<evidence type="ECO:0000313" key="1">
    <source>
        <dbReference type="EMBL" id="WAI01349.1"/>
    </source>
</evidence>
<dbReference type="KEGG" id="mou:OU421_00290"/>
<dbReference type="Proteomes" id="UP001163096">
    <property type="component" value="Chromosome"/>
</dbReference>
<dbReference type="RefSeq" id="WP_268186575.1">
    <property type="nucleotide sequence ID" value="NZ_CP113361.1"/>
</dbReference>
<dbReference type="SUPFAM" id="SSF63446">
    <property type="entry name" value="Type I dockerin domain"/>
    <property type="match status" value="1"/>
</dbReference>
<keyword evidence="2" id="KW-1185">Reference proteome</keyword>
<accession>A0A9X9S3N2</accession>
<sequence>MNGGEDTFTQSDFIRVTSLLLGDANDNGEVNQADTLRVLKEVVVFTPKPSPGTDLFTKTDVHANGVIDVGDAIFIAQYNIGLRNAWFALRI</sequence>
<evidence type="ECO:0000313" key="2">
    <source>
        <dbReference type="Proteomes" id="UP001163096"/>
    </source>
</evidence>
<name>A0A9X9S3N2_METOG</name>
<dbReference type="GO" id="GO:0000272">
    <property type="term" value="P:polysaccharide catabolic process"/>
    <property type="evidence" value="ECO:0007669"/>
    <property type="project" value="InterPro"/>
</dbReference>
<dbReference type="AlphaFoldDB" id="A0A9X9S3N2"/>
<dbReference type="EMBL" id="CP113361">
    <property type="protein sequence ID" value="WAI01349.1"/>
    <property type="molecule type" value="Genomic_DNA"/>
</dbReference>
<dbReference type="GO" id="GO:0004553">
    <property type="term" value="F:hydrolase activity, hydrolyzing O-glycosyl compounds"/>
    <property type="evidence" value="ECO:0007669"/>
    <property type="project" value="InterPro"/>
</dbReference>
<dbReference type="Gene3D" id="1.10.1330.10">
    <property type="entry name" value="Dockerin domain"/>
    <property type="match status" value="1"/>
</dbReference>